<comment type="subunit">
    <text evidence="7">The complex comprises the extracytoplasmic solute receptor protein and the two transmembrane proteins.</text>
</comment>
<evidence type="ECO:0000256" key="6">
    <source>
        <dbReference type="ARBA" id="ARBA00023136"/>
    </source>
</evidence>
<proteinExistence type="inferred from homology"/>
<protein>
    <recommendedName>
        <fullName evidence="7">TRAP transporter small permease protein</fullName>
    </recommendedName>
</protein>
<comment type="similarity">
    <text evidence="7">Belongs to the TRAP transporter small permease family.</text>
</comment>
<keyword evidence="5 7" id="KW-1133">Transmembrane helix</keyword>
<dbReference type="Proteomes" id="UP000241167">
    <property type="component" value="Unassembled WGS sequence"/>
</dbReference>
<evidence type="ECO:0000256" key="4">
    <source>
        <dbReference type="ARBA" id="ARBA00022692"/>
    </source>
</evidence>
<organism evidence="9 10">
    <name type="scientific">Allosphingosinicella deserti</name>
    <dbReference type="NCBI Taxonomy" id="2116704"/>
    <lineage>
        <taxon>Bacteria</taxon>
        <taxon>Pseudomonadati</taxon>
        <taxon>Pseudomonadota</taxon>
        <taxon>Alphaproteobacteria</taxon>
        <taxon>Sphingomonadales</taxon>
        <taxon>Sphingomonadaceae</taxon>
        <taxon>Allosphingosinicella</taxon>
    </lineage>
</organism>
<keyword evidence="6 7" id="KW-0472">Membrane</keyword>
<keyword evidence="3" id="KW-1003">Cell membrane</keyword>
<keyword evidence="7" id="KW-0997">Cell inner membrane</keyword>
<evidence type="ECO:0000256" key="7">
    <source>
        <dbReference type="RuleBase" id="RU369079"/>
    </source>
</evidence>
<dbReference type="Pfam" id="PF04290">
    <property type="entry name" value="DctQ"/>
    <property type="match status" value="1"/>
</dbReference>
<feature type="transmembrane region" description="Helical" evidence="7">
    <location>
        <begin position="143"/>
        <end position="164"/>
    </location>
</feature>
<feature type="transmembrane region" description="Helical" evidence="7">
    <location>
        <begin position="26"/>
        <end position="47"/>
    </location>
</feature>
<sequence>MTAETESLEPPLAPPPEAGLGRLGHAAYWIGSAGLLIATAADAIAVAGRHTGFHLLGSIEVVQAAVVLIASSAMVAATIVGAHASVHILTERLRPATAERLARGAALLGALLFLLVAAGSIWVASDLWSGFEQTELLGIPLRWLRMLWIAAALLIAVLFLRSAFVRAAGRHSA</sequence>
<evidence type="ECO:0000256" key="2">
    <source>
        <dbReference type="ARBA" id="ARBA00022448"/>
    </source>
</evidence>
<reference evidence="9 10" key="1">
    <citation type="submission" date="2018-03" db="EMBL/GenBank/DDBJ databases">
        <title>The draft genome of Sphingosinicella sp. GL-C-18.</title>
        <authorList>
            <person name="Liu L."/>
            <person name="Li L."/>
            <person name="Liang L."/>
            <person name="Zhang X."/>
            <person name="Wang T."/>
        </authorList>
    </citation>
    <scope>NUCLEOTIDE SEQUENCE [LARGE SCALE GENOMIC DNA]</scope>
    <source>
        <strain evidence="9 10">GL-C-18</strain>
    </source>
</reference>
<dbReference type="RefSeq" id="WP_106513081.1">
    <property type="nucleotide sequence ID" value="NZ_PXYI01000003.1"/>
</dbReference>
<evidence type="ECO:0000313" key="10">
    <source>
        <dbReference type="Proteomes" id="UP000241167"/>
    </source>
</evidence>
<keyword evidence="2 7" id="KW-0813">Transport</keyword>
<dbReference type="InterPro" id="IPR055348">
    <property type="entry name" value="DctQ"/>
</dbReference>
<dbReference type="EMBL" id="PXYI01000003">
    <property type="protein sequence ID" value="PSJ40927.1"/>
    <property type="molecule type" value="Genomic_DNA"/>
</dbReference>
<keyword evidence="10" id="KW-1185">Reference proteome</keyword>
<dbReference type="GO" id="GO:0022857">
    <property type="term" value="F:transmembrane transporter activity"/>
    <property type="evidence" value="ECO:0007669"/>
    <property type="project" value="UniProtKB-UniRule"/>
</dbReference>
<dbReference type="OrthoDB" id="7428219at2"/>
<name>A0A2P7QSJ8_9SPHN</name>
<evidence type="ECO:0000256" key="3">
    <source>
        <dbReference type="ARBA" id="ARBA00022475"/>
    </source>
</evidence>
<evidence type="ECO:0000259" key="8">
    <source>
        <dbReference type="Pfam" id="PF04290"/>
    </source>
</evidence>
<feature type="domain" description="Tripartite ATP-independent periplasmic transporters DctQ component" evidence="8">
    <location>
        <begin position="45"/>
        <end position="165"/>
    </location>
</feature>
<gene>
    <name evidence="9" type="ORF">C7I55_11710</name>
</gene>
<evidence type="ECO:0000256" key="5">
    <source>
        <dbReference type="ARBA" id="ARBA00022989"/>
    </source>
</evidence>
<comment type="subcellular location">
    <subcellularLocation>
        <location evidence="7">Cell inner membrane</location>
        <topology evidence="7">Multi-pass membrane protein</topology>
    </subcellularLocation>
    <subcellularLocation>
        <location evidence="1">Cell membrane</location>
        <topology evidence="1">Multi-pass membrane protein</topology>
    </subcellularLocation>
</comment>
<dbReference type="AlphaFoldDB" id="A0A2P7QSJ8"/>
<comment type="function">
    <text evidence="7">Part of the tripartite ATP-independent periplasmic (TRAP) transport system.</text>
</comment>
<dbReference type="GO" id="GO:0005886">
    <property type="term" value="C:plasma membrane"/>
    <property type="evidence" value="ECO:0007669"/>
    <property type="project" value="UniProtKB-SubCell"/>
</dbReference>
<evidence type="ECO:0000256" key="1">
    <source>
        <dbReference type="ARBA" id="ARBA00004651"/>
    </source>
</evidence>
<feature type="transmembrane region" description="Helical" evidence="7">
    <location>
        <begin position="67"/>
        <end position="89"/>
    </location>
</feature>
<feature type="transmembrane region" description="Helical" evidence="7">
    <location>
        <begin position="101"/>
        <end position="123"/>
    </location>
</feature>
<evidence type="ECO:0000313" key="9">
    <source>
        <dbReference type="EMBL" id="PSJ40927.1"/>
    </source>
</evidence>
<keyword evidence="4 7" id="KW-0812">Transmembrane</keyword>
<comment type="caution">
    <text evidence="9">The sequence shown here is derived from an EMBL/GenBank/DDBJ whole genome shotgun (WGS) entry which is preliminary data.</text>
</comment>
<accession>A0A2P7QSJ8</accession>